<reference evidence="1 2" key="1">
    <citation type="journal article" date="2011" name="BMC Genomics">
        <title>Genome sequencing reveals diversification of virulence factor content and possible host adaptation in distinct subpopulations of Salmonella enterica.</title>
        <authorList>
            <person name="den Bakker H.C."/>
            <person name="Moreno Switt A.I."/>
            <person name="Govoni G."/>
            <person name="Cummings C.A."/>
            <person name="Ranieri M.L."/>
            <person name="Degoricija L."/>
            <person name="Hoelzer K."/>
            <person name="Rodriguez-Rivera L.D."/>
            <person name="Brown S."/>
            <person name="Bolchacova E."/>
            <person name="Furtado M.R."/>
            <person name="Wiedmann M."/>
        </authorList>
    </citation>
    <scope>NUCLEOTIDE SEQUENCE [LARGE SCALE GENOMIC DNA]</scope>
    <source>
        <strain evidence="1 2">S5-403</strain>
    </source>
</reference>
<evidence type="ECO:0000313" key="1">
    <source>
        <dbReference type="EMBL" id="EHC77211.1"/>
    </source>
</evidence>
<dbReference type="AlphaFoldDB" id="G5Q575"/>
<evidence type="ECO:0000313" key="2">
    <source>
        <dbReference type="Proteomes" id="UP000003221"/>
    </source>
</evidence>
<comment type="caution">
    <text evidence="1">The sequence shown here is derived from an EMBL/GenBank/DDBJ whole genome shotgun (WGS) entry which is preliminary data.</text>
</comment>
<protein>
    <submittedName>
        <fullName evidence="1">Uncharacterized protein</fullName>
    </submittedName>
</protein>
<accession>G5Q575</accession>
<sequence length="45" mass="5225">MATPASTKLTKNAVCVRRNSEGKKKRSLRYRFHFSQRISQNDLLS</sequence>
<dbReference type="EMBL" id="AFCS01000777">
    <property type="protein sequence ID" value="EHC77211.1"/>
    <property type="molecule type" value="Genomic_DNA"/>
</dbReference>
<proteinExistence type="predicted"/>
<gene>
    <name evidence="1" type="ORF">LTSEMON_3288</name>
</gene>
<dbReference type="PATRIC" id="fig|913242.3.peg.2831"/>
<dbReference type="Proteomes" id="UP000003221">
    <property type="component" value="Unassembled WGS sequence"/>
</dbReference>
<name>G5Q575_SALMO</name>
<organism evidence="1 2">
    <name type="scientific">Salmonella enterica subsp. enterica serovar Montevideo str. S5-403</name>
    <dbReference type="NCBI Taxonomy" id="913242"/>
    <lineage>
        <taxon>Bacteria</taxon>
        <taxon>Pseudomonadati</taxon>
        <taxon>Pseudomonadota</taxon>
        <taxon>Gammaproteobacteria</taxon>
        <taxon>Enterobacterales</taxon>
        <taxon>Enterobacteriaceae</taxon>
        <taxon>Salmonella</taxon>
    </lineage>
</organism>